<organism evidence="1 2">
    <name type="scientific">Violaceomyces palustris</name>
    <dbReference type="NCBI Taxonomy" id="1673888"/>
    <lineage>
        <taxon>Eukaryota</taxon>
        <taxon>Fungi</taxon>
        <taxon>Dikarya</taxon>
        <taxon>Basidiomycota</taxon>
        <taxon>Ustilaginomycotina</taxon>
        <taxon>Ustilaginomycetes</taxon>
        <taxon>Violaceomycetales</taxon>
        <taxon>Violaceomycetaceae</taxon>
        <taxon>Violaceomyces</taxon>
    </lineage>
</organism>
<gene>
    <name evidence="1" type="ORF">IE53DRAFT_389787</name>
</gene>
<protein>
    <submittedName>
        <fullName evidence="1">Uncharacterized protein</fullName>
    </submittedName>
</protein>
<keyword evidence="2" id="KW-1185">Reference proteome</keyword>
<reference evidence="1 2" key="1">
    <citation type="journal article" date="2018" name="Mol. Biol. Evol.">
        <title>Broad Genomic Sampling Reveals a Smut Pathogenic Ancestry of the Fungal Clade Ustilaginomycotina.</title>
        <authorList>
            <person name="Kijpornyongpan T."/>
            <person name="Mondo S.J."/>
            <person name="Barry K."/>
            <person name="Sandor L."/>
            <person name="Lee J."/>
            <person name="Lipzen A."/>
            <person name="Pangilinan J."/>
            <person name="LaButti K."/>
            <person name="Hainaut M."/>
            <person name="Henrissat B."/>
            <person name="Grigoriev I.V."/>
            <person name="Spatafora J.W."/>
            <person name="Aime M.C."/>
        </authorList>
    </citation>
    <scope>NUCLEOTIDE SEQUENCE [LARGE SCALE GENOMIC DNA]</scope>
    <source>
        <strain evidence="1 2">SA 807</strain>
    </source>
</reference>
<dbReference type="Proteomes" id="UP000245626">
    <property type="component" value="Unassembled WGS sequence"/>
</dbReference>
<evidence type="ECO:0000313" key="2">
    <source>
        <dbReference type="Proteomes" id="UP000245626"/>
    </source>
</evidence>
<proteinExistence type="predicted"/>
<accession>A0ACD0NQH1</accession>
<dbReference type="EMBL" id="KZ820280">
    <property type="protein sequence ID" value="PWN48044.1"/>
    <property type="molecule type" value="Genomic_DNA"/>
</dbReference>
<sequence>MPPRKLLPQFLAFMFGPPKIGTEKLDEVNKGETVAEDSKRRFQLRSLPVVRGGSLEEIESHWIFYVTCRDRGKERWERGI</sequence>
<evidence type="ECO:0000313" key="1">
    <source>
        <dbReference type="EMBL" id="PWN48044.1"/>
    </source>
</evidence>
<name>A0ACD0NQH1_9BASI</name>